<comment type="caution">
    <text evidence="1">The sequence shown here is derived from an EMBL/GenBank/DDBJ whole genome shotgun (WGS) entry which is preliminary data.</text>
</comment>
<evidence type="ECO:0000313" key="2">
    <source>
        <dbReference type="Proteomes" id="UP000799754"/>
    </source>
</evidence>
<gene>
    <name evidence="1" type="ORF">BU25DRAFT_459462</name>
</gene>
<organism evidence="1 2">
    <name type="scientific">Macroventuria anomochaeta</name>
    <dbReference type="NCBI Taxonomy" id="301207"/>
    <lineage>
        <taxon>Eukaryota</taxon>
        <taxon>Fungi</taxon>
        <taxon>Dikarya</taxon>
        <taxon>Ascomycota</taxon>
        <taxon>Pezizomycotina</taxon>
        <taxon>Dothideomycetes</taxon>
        <taxon>Pleosporomycetidae</taxon>
        <taxon>Pleosporales</taxon>
        <taxon>Pleosporineae</taxon>
        <taxon>Didymellaceae</taxon>
        <taxon>Macroventuria</taxon>
    </lineage>
</organism>
<protein>
    <submittedName>
        <fullName evidence="1">Uncharacterized protein</fullName>
    </submittedName>
</protein>
<proteinExistence type="predicted"/>
<keyword evidence="2" id="KW-1185">Reference proteome</keyword>
<reference evidence="1" key="1">
    <citation type="journal article" date="2020" name="Stud. Mycol.">
        <title>101 Dothideomycetes genomes: a test case for predicting lifestyles and emergence of pathogens.</title>
        <authorList>
            <person name="Haridas S."/>
            <person name="Albert R."/>
            <person name="Binder M."/>
            <person name="Bloem J."/>
            <person name="Labutti K."/>
            <person name="Salamov A."/>
            <person name="Andreopoulos B."/>
            <person name="Baker S."/>
            <person name="Barry K."/>
            <person name="Bills G."/>
            <person name="Bluhm B."/>
            <person name="Cannon C."/>
            <person name="Castanera R."/>
            <person name="Culley D."/>
            <person name="Daum C."/>
            <person name="Ezra D."/>
            <person name="Gonzalez J."/>
            <person name="Henrissat B."/>
            <person name="Kuo A."/>
            <person name="Liang C."/>
            <person name="Lipzen A."/>
            <person name="Lutzoni F."/>
            <person name="Magnuson J."/>
            <person name="Mondo S."/>
            <person name="Nolan M."/>
            <person name="Ohm R."/>
            <person name="Pangilinan J."/>
            <person name="Park H.-J."/>
            <person name="Ramirez L."/>
            <person name="Alfaro M."/>
            <person name="Sun H."/>
            <person name="Tritt A."/>
            <person name="Yoshinaga Y."/>
            <person name="Zwiers L.-H."/>
            <person name="Turgeon B."/>
            <person name="Goodwin S."/>
            <person name="Spatafora J."/>
            <person name="Crous P."/>
            <person name="Grigoriev I."/>
        </authorList>
    </citation>
    <scope>NUCLEOTIDE SEQUENCE</scope>
    <source>
        <strain evidence="1">CBS 525.71</strain>
    </source>
</reference>
<accession>A0ACB6RYJ3</accession>
<name>A0ACB6RYJ3_9PLEO</name>
<dbReference type="Proteomes" id="UP000799754">
    <property type="component" value="Unassembled WGS sequence"/>
</dbReference>
<sequence>MPHPLYIDNCPNAWLVVIPLAISFMGWQGSGGSSVATSTINIWFGGVLLFIAGIGEFLLGNTFPMMVFAYGAYFLSYATTVVPGYNAIGYFNPDGSGAGSPVPQNQTAMFAASYAFYPVVMCILSFIFLLGSLSTNLVFVIIFIFATISFGLGAGAFFYLSRGNIVVGTRLAKGLGACFFATRVLGFYFLLELVVAIMELPISDIPVGDMSTVIKAKPRGVVKEERVWSEIWS</sequence>
<evidence type="ECO:0000313" key="1">
    <source>
        <dbReference type="EMBL" id="KAF2626322.1"/>
    </source>
</evidence>
<dbReference type="EMBL" id="MU006721">
    <property type="protein sequence ID" value="KAF2626322.1"/>
    <property type="molecule type" value="Genomic_DNA"/>
</dbReference>